<sequence>MSKTVEKRVSLTQGQLNKLGNLKIKSGDTINSIVGKAIDEYRFTPDDAEVSKHVRVVLSVLNSLEIESHLKAKVIKSLMSELAWMI</sequence>
<keyword evidence="2" id="KW-1185">Reference proteome</keyword>
<protein>
    <submittedName>
        <fullName evidence="1">Uncharacterized protein</fullName>
    </submittedName>
</protein>
<evidence type="ECO:0000313" key="1">
    <source>
        <dbReference type="EMBL" id="AEA98508.1"/>
    </source>
</evidence>
<dbReference type="KEGG" id="amc:MADE_1011860"/>
<organism evidence="1 2">
    <name type="scientific">Alteromonas mediterranea (strain DSM 17117 / CIP 110805 / LMG 28347 / Deep ecotype)</name>
    <dbReference type="NCBI Taxonomy" id="1774373"/>
    <lineage>
        <taxon>Bacteria</taxon>
        <taxon>Pseudomonadati</taxon>
        <taxon>Pseudomonadota</taxon>
        <taxon>Gammaproteobacteria</taxon>
        <taxon>Alteromonadales</taxon>
        <taxon>Alteromonadaceae</taxon>
        <taxon>Alteromonas/Salinimonas group</taxon>
        <taxon>Alteromonas</taxon>
    </lineage>
</organism>
<gene>
    <name evidence="1" type="ordered locus">MADE_1011860</name>
</gene>
<reference evidence="1 2" key="2">
    <citation type="journal article" date="2015" name="Antonie Van Leeuwenhoek">
        <title>Ecophysiological diversity of a novel member of the genus Alteromonas, and description of Alteromonas mediterranea sp. nov.</title>
        <authorList>
            <person name="Ivanova E.P."/>
            <person name="Lopez-Perez M."/>
            <person name="Zabalos M."/>
            <person name="Nguyen S.H."/>
            <person name="Webb H.K."/>
            <person name="Ryan J."/>
            <person name="Lagutin K."/>
            <person name="Vyssotski M."/>
            <person name="Crawford R.J."/>
            <person name="Rodriguez-Valera F."/>
        </authorList>
    </citation>
    <scope>NUCLEOTIDE SEQUENCE [LARGE SCALE GENOMIC DNA]</scope>
    <source>
        <strain evidence="2">DSM 17117 / CIP 110805 / LMG 28347 / Deep ecotype</strain>
    </source>
</reference>
<dbReference type="Proteomes" id="UP000001870">
    <property type="component" value="Chromosome"/>
</dbReference>
<proteinExistence type="predicted"/>
<evidence type="ECO:0000313" key="2">
    <source>
        <dbReference type="Proteomes" id="UP000001870"/>
    </source>
</evidence>
<dbReference type="AlphaFoldDB" id="F2G5Z0"/>
<dbReference type="RefSeq" id="WP_012518826.1">
    <property type="nucleotide sequence ID" value="NC_011138.3"/>
</dbReference>
<dbReference type="EMBL" id="CP001103">
    <property type="protein sequence ID" value="AEA98508.1"/>
    <property type="molecule type" value="Genomic_DNA"/>
</dbReference>
<accession>F2G5Z0</accession>
<reference evidence="1 2" key="1">
    <citation type="journal article" date="2008" name="ISME J.">
        <title>Comparative genomics of two ecotypes of the marine planktonic copiotroph Alteromonas macleodii suggests alternative lifestyles associated with different kinds of particulate organic matter.</title>
        <authorList>
            <person name="Ivars-Martinez E."/>
            <person name="Martin-Cuadrado A.B."/>
            <person name="D'Auria G."/>
            <person name="Mira A."/>
            <person name="Ferriera S."/>
            <person name="Johnson J."/>
            <person name="Friedman R."/>
            <person name="Rodriguez-Valera F."/>
        </authorList>
    </citation>
    <scope>NUCLEOTIDE SEQUENCE [LARGE SCALE GENOMIC DNA]</scope>
    <source>
        <strain evidence="2">DSM 17117 / CIP 110805 / LMG 28347 / Deep ecotype</strain>
    </source>
</reference>
<dbReference type="HOGENOM" id="CLU_2490951_0_0_6"/>
<name>F2G5Z0_ALTMD</name>